<dbReference type="Proteomes" id="UP001437256">
    <property type="component" value="Unassembled WGS sequence"/>
</dbReference>
<feature type="compositionally biased region" description="Polar residues" evidence="1">
    <location>
        <begin position="131"/>
        <end position="151"/>
    </location>
</feature>
<evidence type="ECO:0000313" key="3">
    <source>
        <dbReference type="Proteomes" id="UP001437256"/>
    </source>
</evidence>
<sequence>MEMDMWAETMHLEAYHIRTMHLPIDVWSDLIQSLLSSTDENDALVDDILADELYSSIYSCSSQSRFIVEEAEEGEGRTPEDIQHLATVLAILLTHTINVTFDSGGVPYSCGASASKAIVKSREREREGPTTKDQSGIRASSVFSPPSTVTARRSKDAVHQRELFKFDLKSDGSKALHARTRLMIVPVEDTLRWVAMVG</sequence>
<dbReference type="EMBL" id="JBBXMP010000200">
    <property type="protein sequence ID" value="KAL0059937.1"/>
    <property type="molecule type" value="Genomic_DNA"/>
</dbReference>
<accession>A0ABR2ZHK1</accession>
<feature type="region of interest" description="Disordered" evidence="1">
    <location>
        <begin position="119"/>
        <end position="151"/>
    </location>
</feature>
<evidence type="ECO:0000313" key="2">
    <source>
        <dbReference type="EMBL" id="KAL0059937.1"/>
    </source>
</evidence>
<proteinExistence type="predicted"/>
<comment type="caution">
    <text evidence="2">The sequence shown here is derived from an EMBL/GenBank/DDBJ whole genome shotgun (WGS) entry which is preliminary data.</text>
</comment>
<organism evidence="2 3">
    <name type="scientific">Marasmius tenuissimus</name>
    <dbReference type="NCBI Taxonomy" id="585030"/>
    <lineage>
        <taxon>Eukaryota</taxon>
        <taxon>Fungi</taxon>
        <taxon>Dikarya</taxon>
        <taxon>Basidiomycota</taxon>
        <taxon>Agaricomycotina</taxon>
        <taxon>Agaricomycetes</taxon>
        <taxon>Agaricomycetidae</taxon>
        <taxon>Agaricales</taxon>
        <taxon>Marasmiineae</taxon>
        <taxon>Marasmiaceae</taxon>
        <taxon>Marasmius</taxon>
    </lineage>
</organism>
<evidence type="ECO:0000256" key="1">
    <source>
        <dbReference type="SAM" id="MobiDB-lite"/>
    </source>
</evidence>
<keyword evidence="3" id="KW-1185">Reference proteome</keyword>
<feature type="compositionally biased region" description="Basic and acidic residues" evidence="1">
    <location>
        <begin position="120"/>
        <end position="130"/>
    </location>
</feature>
<protein>
    <submittedName>
        <fullName evidence="2">Uncharacterized protein</fullName>
    </submittedName>
</protein>
<reference evidence="2 3" key="1">
    <citation type="submission" date="2024-05" db="EMBL/GenBank/DDBJ databases">
        <title>A draft genome resource for the thread blight pathogen Marasmius tenuissimus strain MS-2.</title>
        <authorList>
            <person name="Yulfo-Soto G.E."/>
            <person name="Baruah I.K."/>
            <person name="Amoako-Attah I."/>
            <person name="Bukari Y."/>
            <person name="Meinhardt L.W."/>
            <person name="Bailey B.A."/>
            <person name="Cohen S.P."/>
        </authorList>
    </citation>
    <scope>NUCLEOTIDE SEQUENCE [LARGE SCALE GENOMIC DNA]</scope>
    <source>
        <strain evidence="2 3">MS-2</strain>
    </source>
</reference>
<name>A0ABR2ZHK1_9AGAR</name>
<gene>
    <name evidence="2" type="ORF">AAF712_013284</name>
</gene>